<evidence type="ECO:0000313" key="6">
    <source>
        <dbReference type="Proteomes" id="UP000663760"/>
    </source>
</evidence>
<evidence type="ECO:0000256" key="1">
    <source>
        <dbReference type="ARBA" id="ARBA00022723"/>
    </source>
</evidence>
<dbReference type="PROSITE" id="PS00018">
    <property type="entry name" value="EF_HAND_1"/>
    <property type="match status" value="2"/>
</dbReference>
<evidence type="ECO:0000313" key="5">
    <source>
        <dbReference type="EMBL" id="CAA7388301.1"/>
    </source>
</evidence>
<dbReference type="SUPFAM" id="SSF47473">
    <property type="entry name" value="EF-hand"/>
    <property type="match status" value="1"/>
</dbReference>
<dbReference type="PROSITE" id="PS50222">
    <property type="entry name" value="EF_HAND_2"/>
    <property type="match status" value="2"/>
</dbReference>
<dbReference type="InterPro" id="IPR002048">
    <property type="entry name" value="EF_hand_dom"/>
</dbReference>
<dbReference type="Pfam" id="PF13499">
    <property type="entry name" value="EF-hand_7"/>
    <property type="match status" value="1"/>
</dbReference>
<dbReference type="InterPro" id="IPR018247">
    <property type="entry name" value="EF_Hand_1_Ca_BS"/>
</dbReference>
<gene>
    <name evidence="5" type="ORF">SI8410_01000565</name>
</gene>
<keyword evidence="3" id="KW-0106">Calcium</keyword>
<dbReference type="Gene3D" id="1.10.238.10">
    <property type="entry name" value="EF-hand"/>
    <property type="match status" value="1"/>
</dbReference>
<dbReference type="AlphaFoldDB" id="A0A7I8JX53"/>
<feature type="domain" description="EF-hand" evidence="4">
    <location>
        <begin position="6"/>
        <end position="41"/>
    </location>
</feature>
<feature type="domain" description="EF-hand" evidence="4">
    <location>
        <begin position="44"/>
        <end position="76"/>
    </location>
</feature>
<protein>
    <recommendedName>
        <fullName evidence="4">EF-hand domain-containing protein</fullName>
    </recommendedName>
</protein>
<name>A0A7I8JX53_SPIIN</name>
<accession>A0A7I8JX53</accession>
<dbReference type="OrthoDB" id="26525at2759"/>
<evidence type="ECO:0000256" key="3">
    <source>
        <dbReference type="ARBA" id="ARBA00022837"/>
    </source>
</evidence>
<dbReference type="GO" id="GO:0005509">
    <property type="term" value="F:calcium ion binding"/>
    <property type="evidence" value="ECO:0007669"/>
    <property type="project" value="InterPro"/>
</dbReference>
<organism evidence="5 6">
    <name type="scientific">Spirodela intermedia</name>
    <name type="common">Intermediate duckweed</name>
    <dbReference type="NCBI Taxonomy" id="51605"/>
    <lineage>
        <taxon>Eukaryota</taxon>
        <taxon>Viridiplantae</taxon>
        <taxon>Streptophyta</taxon>
        <taxon>Embryophyta</taxon>
        <taxon>Tracheophyta</taxon>
        <taxon>Spermatophyta</taxon>
        <taxon>Magnoliopsida</taxon>
        <taxon>Liliopsida</taxon>
        <taxon>Araceae</taxon>
        <taxon>Lemnoideae</taxon>
        <taxon>Spirodela</taxon>
    </lineage>
</organism>
<evidence type="ECO:0000256" key="2">
    <source>
        <dbReference type="ARBA" id="ARBA00022737"/>
    </source>
</evidence>
<keyword evidence="2" id="KW-0677">Repeat</keyword>
<dbReference type="SMART" id="SM00054">
    <property type="entry name" value="EFh"/>
    <property type="match status" value="2"/>
</dbReference>
<dbReference type="Proteomes" id="UP000663760">
    <property type="component" value="Chromosome 1"/>
</dbReference>
<dbReference type="InterPro" id="IPR039647">
    <property type="entry name" value="EF_hand_pair_protein_CML-like"/>
</dbReference>
<keyword evidence="1" id="KW-0479">Metal-binding</keyword>
<reference evidence="5" key="1">
    <citation type="submission" date="2020-02" db="EMBL/GenBank/DDBJ databases">
        <authorList>
            <person name="Scholz U."/>
            <person name="Mascher M."/>
            <person name="Fiebig A."/>
        </authorList>
    </citation>
    <scope>NUCLEOTIDE SEQUENCE</scope>
</reference>
<dbReference type="InterPro" id="IPR011992">
    <property type="entry name" value="EF-hand-dom_pair"/>
</dbReference>
<dbReference type="CDD" id="cd00051">
    <property type="entry name" value="EFh"/>
    <property type="match status" value="1"/>
</dbReference>
<dbReference type="EMBL" id="LR746264">
    <property type="protein sequence ID" value="CAA7388301.1"/>
    <property type="molecule type" value="Genomic_DNA"/>
</dbReference>
<sequence>MGGSAEEMVEMERIFKRFDANGDGKISSKELEDALGSLGTASPEDVARMMRELDTDRDGFISFDEFSAFYRANRALMKDVAKVL</sequence>
<evidence type="ECO:0000259" key="4">
    <source>
        <dbReference type="PROSITE" id="PS50222"/>
    </source>
</evidence>
<dbReference type="PANTHER" id="PTHR10891">
    <property type="entry name" value="EF-HAND CALCIUM-BINDING DOMAIN CONTAINING PROTEIN"/>
    <property type="match status" value="1"/>
</dbReference>
<proteinExistence type="predicted"/>
<keyword evidence="6" id="KW-1185">Reference proteome</keyword>